<proteinExistence type="predicted"/>
<reference evidence="1 2" key="1">
    <citation type="submission" date="2021-06" db="EMBL/GenBank/DDBJ databases">
        <authorList>
            <person name="Sun Q."/>
            <person name="Li D."/>
        </authorList>
    </citation>
    <scope>NUCLEOTIDE SEQUENCE [LARGE SCALE GENOMIC DNA]</scope>
    <source>
        <strain evidence="1 2">MSJ-40</strain>
    </source>
</reference>
<dbReference type="RefSeq" id="WP_216516838.1">
    <property type="nucleotide sequence ID" value="NZ_JAHLPM010000002.1"/>
</dbReference>
<dbReference type="EMBL" id="JAHLPM010000002">
    <property type="protein sequence ID" value="MBU5437091.1"/>
    <property type="molecule type" value="Genomic_DNA"/>
</dbReference>
<organism evidence="1 2">
    <name type="scientific">Tissierella simiarum</name>
    <dbReference type="NCBI Taxonomy" id="2841534"/>
    <lineage>
        <taxon>Bacteria</taxon>
        <taxon>Bacillati</taxon>
        <taxon>Bacillota</taxon>
        <taxon>Tissierellia</taxon>
        <taxon>Tissierellales</taxon>
        <taxon>Tissierellaceae</taxon>
        <taxon>Tissierella</taxon>
    </lineage>
</organism>
<evidence type="ECO:0000313" key="1">
    <source>
        <dbReference type="EMBL" id="MBU5437091.1"/>
    </source>
</evidence>
<sequence length="374" mass="44608">MDEYVKLYWIDTPYKFENKWVIDAYFKSNTTVEKIMLDWASTHFLAFGRYYSNGNLNSVQNNKNELVIDLNLNNIDFRLTQDYLNINSKEIRTDIFVGYKNGKEYRIPALEIIRAVIATNRFLLNRIVELDSLTKYFVFRFDKDRNLYIDFFDEYERKLLESSYIKHLAWIITNENILKMFNQIGKNIWLCGNISYDFLFENLQIKARIHEEKNIIRIFEIIEVKNKIINAKEIYISSKYINKLNISNHPKSRRYKNLNITDDKTLDSKIDGAKNQQSDFIDTLNTKHSYINNIKINGKKKNIRPLRIKEDENTNVYEIENNNLRTSADIGGIYRLKGIEYKNIENISVKGELQEFIEIMKLLQKKKKLTIYKL</sequence>
<accession>A0ABS6E3D3</accession>
<gene>
    <name evidence="1" type="ORF">KQI42_03660</name>
</gene>
<name>A0ABS6E3D3_9FIRM</name>
<protein>
    <submittedName>
        <fullName evidence="1">Uncharacterized protein</fullName>
    </submittedName>
</protein>
<keyword evidence="2" id="KW-1185">Reference proteome</keyword>
<comment type="caution">
    <text evidence="1">The sequence shown here is derived from an EMBL/GenBank/DDBJ whole genome shotgun (WGS) entry which is preliminary data.</text>
</comment>
<evidence type="ECO:0000313" key="2">
    <source>
        <dbReference type="Proteomes" id="UP000749471"/>
    </source>
</evidence>
<dbReference type="Proteomes" id="UP000749471">
    <property type="component" value="Unassembled WGS sequence"/>
</dbReference>